<organism evidence="4 5">
    <name type="scientific">Escallonia herrerae</name>
    <dbReference type="NCBI Taxonomy" id="1293975"/>
    <lineage>
        <taxon>Eukaryota</taxon>
        <taxon>Viridiplantae</taxon>
        <taxon>Streptophyta</taxon>
        <taxon>Embryophyta</taxon>
        <taxon>Tracheophyta</taxon>
        <taxon>Spermatophyta</taxon>
        <taxon>Magnoliopsida</taxon>
        <taxon>eudicotyledons</taxon>
        <taxon>Gunneridae</taxon>
        <taxon>Pentapetalae</taxon>
        <taxon>asterids</taxon>
        <taxon>campanulids</taxon>
        <taxon>Escalloniales</taxon>
        <taxon>Escalloniaceae</taxon>
        <taxon>Escallonia</taxon>
    </lineage>
</organism>
<evidence type="ECO:0000256" key="2">
    <source>
        <dbReference type="ARBA" id="ARBA00023242"/>
    </source>
</evidence>
<dbReference type="GO" id="GO:0005634">
    <property type="term" value="C:nucleus"/>
    <property type="evidence" value="ECO:0007669"/>
    <property type="project" value="UniProtKB-SubCell"/>
</dbReference>
<feature type="domain" description="RFTS" evidence="3">
    <location>
        <begin position="9"/>
        <end position="131"/>
    </location>
</feature>
<comment type="subcellular location">
    <subcellularLocation>
        <location evidence="1">Nucleus</location>
    </subcellularLocation>
</comment>
<dbReference type="PANTHER" id="PTHR46235:SF3">
    <property type="entry name" value="PHD FINGER-CONTAINING PROTEIN DDB_G0268158"/>
    <property type="match status" value="1"/>
</dbReference>
<dbReference type="AlphaFoldDB" id="A0AA88WQX1"/>
<keyword evidence="2" id="KW-0539">Nucleus</keyword>
<comment type="caution">
    <text evidence="4">The sequence shown here is derived from an EMBL/GenBank/DDBJ whole genome shotgun (WGS) entry which is preliminary data.</text>
</comment>
<protein>
    <recommendedName>
        <fullName evidence="3">RFTS domain-containing protein</fullName>
    </recommendedName>
</protein>
<evidence type="ECO:0000313" key="5">
    <source>
        <dbReference type="Proteomes" id="UP001188597"/>
    </source>
</evidence>
<name>A0AA88WQX1_9ASTE</name>
<dbReference type="Pfam" id="PF12047">
    <property type="entry name" value="DNMT1-RFD"/>
    <property type="match status" value="1"/>
</dbReference>
<reference evidence="4" key="1">
    <citation type="submission" date="2022-12" db="EMBL/GenBank/DDBJ databases">
        <title>Draft genome assemblies for two species of Escallonia (Escalloniales).</title>
        <authorList>
            <person name="Chanderbali A."/>
            <person name="Dervinis C."/>
            <person name="Anghel I."/>
            <person name="Soltis D."/>
            <person name="Soltis P."/>
            <person name="Zapata F."/>
        </authorList>
    </citation>
    <scope>NUCLEOTIDE SEQUENCE</scope>
    <source>
        <strain evidence="4">UCBG64.0493</strain>
        <tissue evidence="4">Leaf</tissue>
    </source>
</reference>
<proteinExistence type="predicted"/>
<sequence>MASDDEAEPVSHTISEYCFVDDKDEPISFSELPVQWSDSESMDDKKKLIFLNGKSDIQKIYKQVTAWKFDISGSKPEISVLSKEKNWITLQKPRKSFEHTVRTILITVHSLHYLEKNPGTSGKALWDHLSKTFSLYEAKPSENDLVDHVNLITEAIKRNEALGKAKVSFIVSIITAEL</sequence>
<dbReference type="Proteomes" id="UP001188597">
    <property type="component" value="Unassembled WGS sequence"/>
</dbReference>
<evidence type="ECO:0000313" key="4">
    <source>
        <dbReference type="EMBL" id="KAK3032466.1"/>
    </source>
</evidence>
<evidence type="ECO:0000259" key="3">
    <source>
        <dbReference type="Pfam" id="PF12047"/>
    </source>
</evidence>
<dbReference type="InterPro" id="IPR022702">
    <property type="entry name" value="Cytosine_MeTrfase1_RFD"/>
</dbReference>
<dbReference type="PANTHER" id="PTHR46235">
    <property type="entry name" value="PHD FINGER-CONTAINING PROTEIN DDB_G0268158"/>
    <property type="match status" value="1"/>
</dbReference>
<evidence type="ECO:0000256" key="1">
    <source>
        <dbReference type="ARBA" id="ARBA00004123"/>
    </source>
</evidence>
<dbReference type="EMBL" id="JAVXUP010000268">
    <property type="protein sequence ID" value="KAK3032466.1"/>
    <property type="molecule type" value="Genomic_DNA"/>
</dbReference>
<keyword evidence="5" id="KW-1185">Reference proteome</keyword>
<gene>
    <name evidence="4" type="ORF">RJ639_037279</name>
</gene>
<accession>A0AA88WQX1</accession>